<comment type="subcellular location">
    <subcellularLocation>
        <location evidence="1">Membrane</location>
        <topology evidence="1">Multi-pass membrane protein</topology>
    </subcellularLocation>
</comment>
<dbReference type="SMART" id="SM00724">
    <property type="entry name" value="TLC"/>
    <property type="match status" value="1"/>
</dbReference>
<keyword evidence="10" id="KW-1185">Reference proteome</keyword>
<dbReference type="PANTHER" id="PTHR13377:SF3">
    <property type="entry name" value="TRANSMEMBRANE PROTEIN 115"/>
    <property type="match status" value="1"/>
</dbReference>
<dbReference type="GO" id="GO:0006890">
    <property type="term" value="P:retrograde vesicle-mediated transport, Golgi to endoplasmic reticulum"/>
    <property type="evidence" value="ECO:0007669"/>
    <property type="project" value="InterPro"/>
</dbReference>
<feature type="region of interest" description="Disordered" evidence="6">
    <location>
        <begin position="671"/>
        <end position="720"/>
    </location>
</feature>
<feature type="transmembrane region" description="Helical" evidence="7">
    <location>
        <begin position="387"/>
        <end position="407"/>
    </location>
</feature>
<dbReference type="GeneID" id="36342404"/>
<keyword evidence="4 5" id="KW-0472">Membrane</keyword>
<feature type="compositionally biased region" description="Polar residues" evidence="6">
    <location>
        <begin position="709"/>
        <end position="720"/>
    </location>
</feature>
<accession>W6UJV6</accession>
<evidence type="ECO:0000256" key="2">
    <source>
        <dbReference type="ARBA" id="ARBA00022692"/>
    </source>
</evidence>
<feature type="transmembrane region" description="Helical" evidence="7">
    <location>
        <begin position="600"/>
        <end position="619"/>
    </location>
</feature>
<dbReference type="InterPro" id="IPR006634">
    <property type="entry name" value="TLC-dom"/>
</dbReference>
<dbReference type="EMBL" id="APAU02000062">
    <property type="protein sequence ID" value="EUB58402.1"/>
    <property type="molecule type" value="Genomic_DNA"/>
</dbReference>
<feature type="transmembrane region" description="Helical" evidence="7">
    <location>
        <begin position="129"/>
        <end position="150"/>
    </location>
</feature>
<dbReference type="KEGG" id="egl:EGR_06689"/>
<keyword evidence="2 5" id="KW-0812">Transmembrane</keyword>
<dbReference type="GO" id="GO:0016020">
    <property type="term" value="C:membrane"/>
    <property type="evidence" value="ECO:0007669"/>
    <property type="project" value="UniProtKB-SubCell"/>
</dbReference>
<evidence type="ECO:0000256" key="1">
    <source>
        <dbReference type="ARBA" id="ARBA00004141"/>
    </source>
</evidence>
<feature type="transmembrane region" description="Helical" evidence="7">
    <location>
        <begin position="66"/>
        <end position="84"/>
    </location>
</feature>
<dbReference type="GO" id="GO:0005794">
    <property type="term" value="C:Golgi apparatus"/>
    <property type="evidence" value="ECO:0007669"/>
    <property type="project" value="TreeGrafter"/>
</dbReference>
<proteinExistence type="predicted"/>
<organism evidence="9 10">
    <name type="scientific">Echinococcus granulosus</name>
    <name type="common">Hydatid tapeworm</name>
    <dbReference type="NCBI Taxonomy" id="6210"/>
    <lineage>
        <taxon>Eukaryota</taxon>
        <taxon>Metazoa</taxon>
        <taxon>Spiralia</taxon>
        <taxon>Lophotrochozoa</taxon>
        <taxon>Platyhelminthes</taxon>
        <taxon>Cestoda</taxon>
        <taxon>Eucestoda</taxon>
        <taxon>Cyclophyllidea</taxon>
        <taxon>Taeniidae</taxon>
        <taxon>Echinococcus</taxon>
        <taxon>Echinococcus granulosus group</taxon>
    </lineage>
</organism>
<feature type="transmembrane region" description="Helical" evidence="7">
    <location>
        <begin position="186"/>
        <end position="213"/>
    </location>
</feature>
<feature type="transmembrane region" description="Helical" evidence="7">
    <location>
        <begin position="469"/>
        <end position="487"/>
    </location>
</feature>
<dbReference type="CTD" id="36342404"/>
<dbReference type="RefSeq" id="XP_024349598.1">
    <property type="nucleotide sequence ID" value="XM_024495938.1"/>
</dbReference>
<gene>
    <name evidence="9" type="ORF">EGR_06689</name>
</gene>
<evidence type="ECO:0000259" key="8">
    <source>
        <dbReference type="PROSITE" id="PS50922"/>
    </source>
</evidence>
<evidence type="ECO:0000256" key="6">
    <source>
        <dbReference type="SAM" id="MobiDB-lite"/>
    </source>
</evidence>
<evidence type="ECO:0000313" key="10">
    <source>
        <dbReference type="Proteomes" id="UP000019149"/>
    </source>
</evidence>
<dbReference type="PROSITE" id="PS50922">
    <property type="entry name" value="TLC"/>
    <property type="match status" value="1"/>
</dbReference>
<dbReference type="PANTHER" id="PTHR13377">
    <property type="entry name" value="PLACENTAL PROTEIN 6"/>
    <property type="match status" value="1"/>
</dbReference>
<dbReference type="Pfam" id="PF03798">
    <property type="entry name" value="TRAM_LAG1_CLN8"/>
    <property type="match status" value="1"/>
</dbReference>
<dbReference type="Pfam" id="PF08551">
    <property type="entry name" value="DUF1751"/>
    <property type="match status" value="1"/>
</dbReference>
<comment type="caution">
    <text evidence="9">The sequence shown here is derived from an EMBL/GenBank/DDBJ whole genome shotgun (WGS) entry which is preliminary data.</text>
</comment>
<name>W6UJV6_ECHGR</name>
<feature type="compositionally biased region" description="Pro residues" evidence="6">
    <location>
        <begin position="687"/>
        <end position="697"/>
    </location>
</feature>
<keyword evidence="3 7" id="KW-1133">Transmembrane helix</keyword>
<evidence type="ECO:0000313" key="9">
    <source>
        <dbReference type="EMBL" id="EUB58402.1"/>
    </source>
</evidence>
<dbReference type="Proteomes" id="UP000019149">
    <property type="component" value="Unassembled WGS sequence"/>
</dbReference>
<dbReference type="AlphaFoldDB" id="W6UJV6"/>
<evidence type="ECO:0000256" key="4">
    <source>
        <dbReference type="ARBA" id="ARBA00023136"/>
    </source>
</evidence>
<evidence type="ECO:0000256" key="5">
    <source>
        <dbReference type="PROSITE-ProRule" id="PRU00205"/>
    </source>
</evidence>
<feature type="transmembrane region" description="Helical" evidence="7">
    <location>
        <begin position="233"/>
        <end position="256"/>
    </location>
</feature>
<feature type="transmembrane region" description="Helical" evidence="7">
    <location>
        <begin position="427"/>
        <end position="457"/>
    </location>
</feature>
<dbReference type="InterPro" id="IPR013861">
    <property type="entry name" value="TMEM115/Pdh1/Rbl19"/>
</dbReference>
<protein>
    <submittedName>
        <fullName evidence="9">Transmembrane protein</fullName>
    </submittedName>
</protein>
<evidence type="ECO:0000256" key="3">
    <source>
        <dbReference type="ARBA" id="ARBA00022989"/>
    </source>
</evidence>
<feature type="transmembrane region" description="Helical" evidence="7">
    <location>
        <begin position="96"/>
        <end position="117"/>
    </location>
</feature>
<evidence type="ECO:0000256" key="7">
    <source>
        <dbReference type="SAM" id="Phobius"/>
    </source>
</evidence>
<feature type="transmembrane region" description="Helical" evidence="7">
    <location>
        <begin position="539"/>
        <end position="564"/>
    </location>
</feature>
<dbReference type="OMA" id="IWAFIHH"/>
<feature type="transmembrane region" description="Helical" evidence="7">
    <location>
        <begin position="26"/>
        <end position="45"/>
    </location>
</feature>
<feature type="domain" description="TLC" evidence="8">
    <location>
        <begin position="57"/>
        <end position="262"/>
    </location>
</feature>
<dbReference type="SMART" id="SM01160">
    <property type="entry name" value="DUF1751"/>
    <property type="match status" value="1"/>
</dbReference>
<reference evidence="9 10" key="1">
    <citation type="journal article" date="2013" name="Nat. Genet.">
        <title>The genome of the hydatid tapeworm Echinococcus granulosus.</title>
        <authorList>
            <person name="Zheng H."/>
            <person name="Zhang W."/>
            <person name="Zhang L."/>
            <person name="Zhang Z."/>
            <person name="Li J."/>
            <person name="Lu G."/>
            <person name="Zhu Y."/>
            <person name="Wang Y."/>
            <person name="Huang Y."/>
            <person name="Liu J."/>
            <person name="Kang H."/>
            <person name="Chen J."/>
            <person name="Wang L."/>
            <person name="Chen A."/>
            <person name="Yu S."/>
            <person name="Gao Z."/>
            <person name="Jin L."/>
            <person name="Gu W."/>
            <person name="Wang Z."/>
            <person name="Zhao L."/>
            <person name="Shi B."/>
            <person name="Wen H."/>
            <person name="Lin R."/>
            <person name="Jones M.K."/>
            <person name="Brejova B."/>
            <person name="Vinar T."/>
            <person name="Zhao G."/>
            <person name="McManus D.P."/>
            <person name="Chen Z."/>
            <person name="Zhou Y."/>
            <person name="Wang S."/>
        </authorList>
    </citation>
    <scope>NUCLEOTIDE SEQUENCE [LARGE SCALE GENOMIC DNA]</scope>
</reference>
<sequence>MAGLSGGGDVDDLQCDMEPRAYNTVILTSFLIWAFIHHVASPLIFNRNVAYRALNKYKRMEWDSRVVSTLHATSVSILCVVALMKESQLWEDPFFAQGRIGLTALCISIGYFLCDLISMPIYYDRKNQLIFTVHHSVATISFYLILIYRVGLFFGVYRLTTELSTPFTNQRWFYRKVGYTLDRRRVAIVSLIFSIFFAITRNFMIVPYWLFVYSICGTPKHMAAREQLPGLDLPWFVCSLTLDALNIYWALTVYPIGYKSAYMLYKADWRTDFHRARDRIRGRFLSARRRAMNTELITSLRRSTSFNLIQRAWEEWSLFPEDFSETELFTMSVSERSSPLRRYSDSDDSNSNKESNSINAEYLDLLSDGTSNEIMLISSLVKSASSFGLLAELFLVIFFVDCSIFSVGICENLKLTTGSLYYPNFQIYRFLTFFLVNTNVLLFVFDATGFLVFDLLLQRRWNFVEKMKFLLITTWFPGLMCLIYYYIKFACSRTEADLFFTGVHGSSSFAAAVTVVSRQLMHDVSSNAKLQPLYRHGSLFYLVLIASLQLFNAIPSITFLYSFFGLLYGWTYLRFFQKHTDGKRGDFRSSFSFVSLFPRFFQPTIAIPVNFFYALFVAFKLCPKIEQQYEILSASSFSRDVPTVSYSDNERYKRMALQDLNARLGKKQEPLEEWPTLFDEEGGGSRPPNPAAAPPHVPLTAPDRMETKAVQQSTDSISKV</sequence>
<dbReference type="OrthoDB" id="10266980at2759"/>